<reference evidence="2 3" key="1">
    <citation type="submission" date="2013-07" db="EMBL/GenBank/DDBJ databases">
        <title>The Genome Sequence of Kwoniella mangroviensis CBS10435.</title>
        <authorList>
            <consortium name="The Broad Institute Genome Sequencing Platform"/>
            <person name="Cuomo C."/>
            <person name="Litvintseva A."/>
            <person name="Chen Y."/>
            <person name="Heitman J."/>
            <person name="Sun S."/>
            <person name="Springer D."/>
            <person name="Dromer F."/>
            <person name="Young S.K."/>
            <person name="Zeng Q."/>
            <person name="Gargeya S."/>
            <person name="Fitzgerald M."/>
            <person name="Abouelleil A."/>
            <person name="Alvarado L."/>
            <person name="Berlin A.M."/>
            <person name="Chapman S.B."/>
            <person name="Dewar J."/>
            <person name="Goldberg J."/>
            <person name="Griggs A."/>
            <person name="Gujja S."/>
            <person name="Hansen M."/>
            <person name="Howarth C."/>
            <person name="Imamovic A."/>
            <person name="Larimer J."/>
            <person name="McCowan C."/>
            <person name="Murphy C."/>
            <person name="Pearson M."/>
            <person name="Priest M."/>
            <person name="Roberts A."/>
            <person name="Saif S."/>
            <person name="Shea T."/>
            <person name="Sykes S."/>
            <person name="Wortman J."/>
            <person name="Nusbaum C."/>
            <person name="Birren B."/>
        </authorList>
    </citation>
    <scope>NUCLEOTIDE SEQUENCE [LARGE SCALE GENOMIC DNA]</scope>
    <source>
        <strain evidence="2 3">CBS 10435</strain>
    </source>
</reference>
<dbReference type="EMBL" id="KI669459">
    <property type="protein sequence ID" value="OCF61107.1"/>
    <property type="molecule type" value="Genomic_DNA"/>
</dbReference>
<organism evidence="2 3">
    <name type="scientific">Kwoniella mangroviensis CBS 10435</name>
    <dbReference type="NCBI Taxonomy" id="1331196"/>
    <lineage>
        <taxon>Eukaryota</taxon>
        <taxon>Fungi</taxon>
        <taxon>Dikarya</taxon>
        <taxon>Basidiomycota</taxon>
        <taxon>Agaricomycotina</taxon>
        <taxon>Tremellomycetes</taxon>
        <taxon>Tremellales</taxon>
        <taxon>Cryptococcaceae</taxon>
        <taxon>Kwoniella</taxon>
    </lineage>
</organism>
<protein>
    <submittedName>
        <fullName evidence="2">Uncharacterized protein</fullName>
    </submittedName>
</protein>
<keyword evidence="1" id="KW-0472">Membrane</keyword>
<evidence type="ECO:0000313" key="3">
    <source>
        <dbReference type="Proteomes" id="UP000092583"/>
    </source>
</evidence>
<reference evidence="3" key="2">
    <citation type="submission" date="2013-12" db="EMBL/GenBank/DDBJ databases">
        <title>Evolution of pathogenesis and genome organization in the Tremellales.</title>
        <authorList>
            <person name="Cuomo C."/>
            <person name="Litvintseva A."/>
            <person name="Heitman J."/>
            <person name="Chen Y."/>
            <person name="Sun S."/>
            <person name="Springer D."/>
            <person name="Dromer F."/>
            <person name="Young S."/>
            <person name="Zeng Q."/>
            <person name="Chapman S."/>
            <person name="Gujja S."/>
            <person name="Saif S."/>
            <person name="Birren B."/>
        </authorList>
    </citation>
    <scope>NUCLEOTIDE SEQUENCE [LARGE SCALE GENOMIC DNA]</scope>
    <source>
        <strain evidence="3">CBS 10435</strain>
    </source>
</reference>
<sequence length="69" mass="7717">MSQNNSTNNSQDESDNQIYIYVGVTVGVLVVLALPLLYIFYLRRKGDDRKFLCFKAKSNKGKKIGSGEA</sequence>
<feature type="transmembrane region" description="Helical" evidence="1">
    <location>
        <begin position="18"/>
        <end position="41"/>
    </location>
</feature>
<proteinExistence type="predicted"/>
<keyword evidence="1" id="KW-0812">Transmembrane</keyword>
<name>A0A1B9IZZ9_9TREE</name>
<evidence type="ECO:0000313" key="2">
    <source>
        <dbReference type="EMBL" id="OCF61107.1"/>
    </source>
</evidence>
<accession>A0A1B9IZZ9</accession>
<dbReference type="Proteomes" id="UP000092583">
    <property type="component" value="Unassembled WGS sequence"/>
</dbReference>
<keyword evidence="1" id="KW-1133">Transmembrane helix</keyword>
<evidence type="ECO:0000256" key="1">
    <source>
        <dbReference type="SAM" id="Phobius"/>
    </source>
</evidence>
<keyword evidence="3" id="KW-1185">Reference proteome</keyword>
<dbReference type="AlphaFoldDB" id="A0A1B9IZZ9"/>
<gene>
    <name evidence="2" type="ORF">L486_00751</name>
</gene>